<accession>A0AAD6UFG6</accession>
<keyword evidence="3" id="KW-1185">Reference proteome</keyword>
<evidence type="ECO:0000313" key="3">
    <source>
        <dbReference type="Proteomes" id="UP001222325"/>
    </source>
</evidence>
<proteinExistence type="predicted"/>
<protein>
    <submittedName>
        <fullName evidence="2">Uncharacterized protein</fullName>
    </submittedName>
</protein>
<dbReference type="AlphaFoldDB" id="A0AAD6UFG6"/>
<evidence type="ECO:0000313" key="2">
    <source>
        <dbReference type="EMBL" id="KAJ7101508.1"/>
    </source>
</evidence>
<reference evidence="2" key="1">
    <citation type="submission" date="2023-03" db="EMBL/GenBank/DDBJ databases">
        <title>Massive genome expansion in bonnet fungi (Mycena s.s.) driven by repeated elements and novel gene families across ecological guilds.</title>
        <authorList>
            <consortium name="Lawrence Berkeley National Laboratory"/>
            <person name="Harder C.B."/>
            <person name="Miyauchi S."/>
            <person name="Viragh M."/>
            <person name="Kuo A."/>
            <person name="Thoen E."/>
            <person name="Andreopoulos B."/>
            <person name="Lu D."/>
            <person name="Skrede I."/>
            <person name="Drula E."/>
            <person name="Henrissat B."/>
            <person name="Morin E."/>
            <person name="Kohler A."/>
            <person name="Barry K."/>
            <person name="LaButti K."/>
            <person name="Morin E."/>
            <person name="Salamov A."/>
            <person name="Lipzen A."/>
            <person name="Mereny Z."/>
            <person name="Hegedus B."/>
            <person name="Baldrian P."/>
            <person name="Stursova M."/>
            <person name="Weitz H."/>
            <person name="Taylor A."/>
            <person name="Grigoriev I.V."/>
            <person name="Nagy L.G."/>
            <person name="Martin F."/>
            <person name="Kauserud H."/>
        </authorList>
    </citation>
    <scope>NUCLEOTIDE SEQUENCE</scope>
    <source>
        <strain evidence="2">CBHHK173m</strain>
    </source>
</reference>
<comment type="caution">
    <text evidence="2">The sequence shown here is derived from an EMBL/GenBank/DDBJ whole genome shotgun (WGS) entry which is preliminary data.</text>
</comment>
<sequence>MPLFSRPSSTLILFEGELQLDPTIYPQYFTADDFPSPKKPAPDPPPPKRRANRENEAPPPNPKPPRRIRAADLAAKKVKATDASYRARMHARAESTSLQRLGAGYRT</sequence>
<feature type="region of interest" description="Disordered" evidence="1">
    <location>
        <begin position="82"/>
        <end position="107"/>
    </location>
</feature>
<dbReference type="EMBL" id="JARJCN010000004">
    <property type="protein sequence ID" value="KAJ7101508.1"/>
    <property type="molecule type" value="Genomic_DNA"/>
</dbReference>
<gene>
    <name evidence="2" type="ORF">B0H15DRAFT_943825</name>
</gene>
<organism evidence="2 3">
    <name type="scientific">Mycena belliarum</name>
    <dbReference type="NCBI Taxonomy" id="1033014"/>
    <lineage>
        <taxon>Eukaryota</taxon>
        <taxon>Fungi</taxon>
        <taxon>Dikarya</taxon>
        <taxon>Basidiomycota</taxon>
        <taxon>Agaricomycotina</taxon>
        <taxon>Agaricomycetes</taxon>
        <taxon>Agaricomycetidae</taxon>
        <taxon>Agaricales</taxon>
        <taxon>Marasmiineae</taxon>
        <taxon>Mycenaceae</taxon>
        <taxon>Mycena</taxon>
    </lineage>
</organism>
<name>A0AAD6UFG6_9AGAR</name>
<evidence type="ECO:0000256" key="1">
    <source>
        <dbReference type="SAM" id="MobiDB-lite"/>
    </source>
</evidence>
<dbReference type="Proteomes" id="UP001222325">
    <property type="component" value="Unassembled WGS sequence"/>
</dbReference>
<feature type="region of interest" description="Disordered" evidence="1">
    <location>
        <begin position="27"/>
        <end position="69"/>
    </location>
</feature>